<feature type="transmembrane region" description="Helical" evidence="2">
    <location>
        <begin position="58"/>
        <end position="82"/>
    </location>
</feature>
<sequence>MPIIKRPPSSSDRNEPHYTLRRSPSGAYYPDDDRDDGRRAQPRSGGDGGRRRTFGSRVALWFVGLFATLAVVGALIVGYALVVMAPQLPSLDALTNYQPKVPLRVFTADHVLIGEFGEERRDIVRFQDIPD</sequence>
<keyword evidence="2" id="KW-0812">Transmembrane</keyword>
<gene>
    <name evidence="3" type="primary">mrcA</name>
    <name evidence="3" type="ORF">DM43_3936</name>
</gene>
<evidence type="ECO:0000256" key="2">
    <source>
        <dbReference type="SAM" id="Phobius"/>
    </source>
</evidence>
<name>A0AA89CGB7_BURCE</name>
<organism evidence="3 4">
    <name type="scientific">Burkholderia cepacia</name>
    <name type="common">Pseudomonas cepacia</name>
    <dbReference type="NCBI Taxonomy" id="292"/>
    <lineage>
        <taxon>Bacteria</taxon>
        <taxon>Pseudomonadati</taxon>
        <taxon>Pseudomonadota</taxon>
        <taxon>Betaproteobacteria</taxon>
        <taxon>Burkholderiales</taxon>
        <taxon>Burkholderiaceae</taxon>
        <taxon>Burkholderia</taxon>
        <taxon>Burkholderia cepacia complex</taxon>
    </lineage>
</organism>
<protein>
    <submittedName>
        <fullName evidence="3">Fused penicillin-binding 1a: transglycosylase domain protein</fullName>
    </submittedName>
</protein>
<evidence type="ECO:0000313" key="4">
    <source>
        <dbReference type="Proteomes" id="UP000029575"/>
    </source>
</evidence>
<keyword evidence="2" id="KW-0472">Membrane</keyword>
<dbReference type="AlphaFoldDB" id="A0AA89CGB7"/>
<accession>A0AA89CGB7</accession>
<comment type="caution">
    <text evidence="3">The sequence shown here is derived from an EMBL/GenBank/DDBJ whole genome shotgun (WGS) entry which is preliminary data.</text>
</comment>
<evidence type="ECO:0000256" key="1">
    <source>
        <dbReference type="SAM" id="MobiDB-lite"/>
    </source>
</evidence>
<dbReference type="EMBL" id="JPGD01000005">
    <property type="protein sequence ID" value="KGB98990.1"/>
    <property type="molecule type" value="Genomic_DNA"/>
</dbReference>
<evidence type="ECO:0000313" key="3">
    <source>
        <dbReference type="EMBL" id="KGB98990.1"/>
    </source>
</evidence>
<reference evidence="3 4" key="1">
    <citation type="submission" date="2014-06" db="EMBL/GenBank/DDBJ databases">
        <authorList>
            <person name="Bishop-Lilly K.A."/>
            <person name="Broomall S.M."/>
            <person name="Chain P.S."/>
            <person name="Chertkov O."/>
            <person name="Coyne S.R."/>
            <person name="Daligault H.E."/>
            <person name="Davenport K.W."/>
            <person name="Erkkila T."/>
            <person name="Frey K.G."/>
            <person name="Gibbons H.S."/>
            <person name="Gu W."/>
            <person name="Jaissle J."/>
            <person name="Johnson S.L."/>
            <person name="Koroleva G.I."/>
            <person name="Ladner J.T."/>
            <person name="Lo C.-C."/>
            <person name="Minogue T.D."/>
            <person name="Munk C."/>
            <person name="Palacios G.F."/>
            <person name="Redden C.L."/>
            <person name="Rosenzweig C.N."/>
            <person name="Scholz M.B."/>
            <person name="Teshima H."/>
            <person name="Xu Y."/>
        </authorList>
    </citation>
    <scope>NUCLEOTIDE SEQUENCE [LARGE SCALE GENOMIC DNA]</scope>
    <source>
        <strain evidence="3 4">DWS 37UF10B-2</strain>
    </source>
</reference>
<dbReference type="Proteomes" id="UP000029575">
    <property type="component" value="Unassembled WGS sequence"/>
</dbReference>
<keyword evidence="2" id="KW-1133">Transmembrane helix</keyword>
<proteinExistence type="predicted"/>
<feature type="region of interest" description="Disordered" evidence="1">
    <location>
        <begin position="1"/>
        <end position="52"/>
    </location>
</feature>